<protein>
    <submittedName>
        <fullName evidence="1">Uncharacterized protein</fullName>
    </submittedName>
</protein>
<evidence type="ECO:0000313" key="2">
    <source>
        <dbReference type="Proteomes" id="UP001170481"/>
    </source>
</evidence>
<evidence type="ECO:0000313" key="1">
    <source>
        <dbReference type="EMBL" id="MDO6673410.1"/>
    </source>
</evidence>
<sequence length="119" mass="12726">MADNILSAVPDTAADMTTPATSPGALGFVVCDDNRIYGAGMSEEDCLDNALECLCGYCERSALKKMLELCQAGVRYPLRQLPASQACVNSCQASGPTDHYRIHDGVAYMPEEFPESLSA</sequence>
<name>A0AAP4U045_9GAMM</name>
<reference evidence="1" key="1">
    <citation type="submission" date="2023-07" db="EMBL/GenBank/DDBJ databases">
        <title>Genome content predicts the carbon catabolic preferences of heterotrophic bacteria.</title>
        <authorList>
            <person name="Gralka M."/>
        </authorList>
    </citation>
    <scope>NUCLEOTIDE SEQUENCE</scope>
    <source>
        <strain evidence="1">C2R13</strain>
    </source>
</reference>
<organism evidence="1 2">
    <name type="scientific">Cobetia amphilecti</name>
    <dbReference type="NCBI Taxonomy" id="1055104"/>
    <lineage>
        <taxon>Bacteria</taxon>
        <taxon>Pseudomonadati</taxon>
        <taxon>Pseudomonadota</taxon>
        <taxon>Gammaproteobacteria</taxon>
        <taxon>Oceanospirillales</taxon>
        <taxon>Halomonadaceae</taxon>
        <taxon>Cobetia</taxon>
    </lineage>
</organism>
<dbReference type="RefSeq" id="WP_248377970.1">
    <property type="nucleotide sequence ID" value="NZ_JAUORK010000024.1"/>
</dbReference>
<dbReference type="EMBL" id="JAUORK010000024">
    <property type="protein sequence ID" value="MDO6673410.1"/>
    <property type="molecule type" value="Genomic_DNA"/>
</dbReference>
<dbReference type="Proteomes" id="UP001170481">
    <property type="component" value="Unassembled WGS sequence"/>
</dbReference>
<proteinExistence type="predicted"/>
<accession>A0AAP4U045</accession>
<dbReference type="AlphaFoldDB" id="A0AAP4U045"/>
<comment type="caution">
    <text evidence="1">The sequence shown here is derived from an EMBL/GenBank/DDBJ whole genome shotgun (WGS) entry which is preliminary data.</text>
</comment>
<gene>
    <name evidence="1" type="ORF">Q4535_14950</name>
</gene>